<dbReference type="GO" id="GO:0004519">
    <property type="term" value="F:endonuclease activity"/>
    <property type="evidence" value="ECO:0007669"/>
    <property type="project" value="UniProtKB-KW"/>
</dbReference>
<keyword evidence="3" id="KW-0378">Hydrolase</keyword>
<dbReference type="SUPFAM" id="SSF82771">
    <property type="entry name" value="GIY-YIG endonuclease"/>
    <property type="match status" value="1"/>
</dbReference>
<dbReference type="Gene3D" id="3.40.1440.10">
    <property type="entry name" value="GIY-YIG endonuclease"/>
    <property type="match status" value="1"/>
</dbReference>
<dbReference type="InterPro" id="IPR000305">
    <property type="entry name" value="GIY-YIG_endonuc"/>
</dbReference>
<reference evidence="3 4" key="1">
    <citation type="journal article" date="2003" name="Int. J. Syst. Evol. Microbiol.">
        <title>Bacillus nealsonii sp. nov., isolated from a spacecraft-assembly facility, whose spores are gamma-radiation resistant.</title>
        <authorList>
            <person name="Venkateswaran K."/>
            <person name="Kempf M."/>
            <person name="Chen F."/>
            <person name="Satomi M."/>
            <person name="Nicholson W."/>
            <person name="Kern R."/>
        </authorList>
    </citation>
    <scope>NUCLEOTIDE SEQUENCE [LARGE SCALE GENOMIC DNA]</scope>
    <source>
        <strain evidence="3 4">FO-92</strain>
    </source>
</reference>
<dbReference type="InterPro" id="IPR050190">
    <property type="entry name" value="UPF0213_domain"/>
</dbReference>
<dbReference type="RefSeq" id="WP_101178357.1">
    <property type="nucleotide sequence ID" value="NZ_PISE01000041.1"/>
</dbReference>
<dbReference type="Proteomes" id="UP000233375">
    <property type="component" value="Unassembled WGS sequence"/>
</dbReference>
<dbReference type="OrthoDB" id="9807770at2"/>
<accession>A0A2N0YYX7</accession>
<dbReference type="PANTHER" id="PTHR34477">
    <property type="entry name" value="UPF0213 PROTEIN YHBQ"/>
    <property type="match status" value="1"/>
</dbReference>
<dbReference type="SMART" id="SM00465">
    <property type="entry name" value="GIYc"/>
    <property type="match status" value="1"/>
</dbReference>
<keyword evidence="3" id="KW-0540">Nuclease</keyword>
<organism evidence="3 4">
    <name type="scientific">Niallia nealsonii</name>
    <dbReference type="NCBI Taxonomy" id="115979"/>
    <lineage>
        <taxon>Bacteria</taxon>
        <taxon>Bacillati</taxon>
        <taxon>Bacillota</taxon>
        <taxon>Bacilli</taxon>
        <taxon>Bacillales</taxon>
        <taxon>Bacillaceae</taxon>
        <taxon>Niallia</taxon>
    </lineage>
</organism>
<comment type="similarity">
    <text evidence="1">Belongs to the UPF0213 family.</text>
</comment>
<evidence type="ECO:0000256" key="1">
    <source>
        <dbReference type="ARBA" id="ARBA00007435"/>
    </source>
</evidence>
<keyword evidence="4" id="KW-1185">Reference proteome</keyword>
<sequence>METNKHYFYVLKCRDRSFYAGYTNNIKKRVDTHNSGKGAKYTRGRLPVCLVYSKEYPTKSEALKAEYAFKQWSRSKKERFLIKEAGEGFVATKEL</sequence>
<dbReference type="InterPro" id="IPR035901">
    <property type="entry name" value="GIY-YIG_endonuc_sf"/>
</dbReference>
<proteinExistence type="inferred from homology"/>
<protein>
    <submittedName>
        <fullName evidence="3">Endonuclease</fullName>
    </submittedName>
</protein>
<dbReference type="PANTHER" id="PTHR34477:SF1">
    <property type="entry name" value="UPF0213 PROTEIN YHBQ"/>
    <property type="match status" value="1"/>
</dbReference>
<dbReference type="EMBL" id="PISE01000041">
    <property type="protein sequence ID" value="PKG22459.1"/>
    <property type="molecule type" value="Genomic_DNA"/>
</dbReference>
<name>A0A2N0YYX7_9BACI</name>
<dbReference type="AlphaFoldDB" id="A0A2N0YYX7"/>
<feature type="domain" description="GIY-YIG" evidence="2">
    <location>
        <begin position="4"/>
        <end position="79"/>
    </location>
</feature>
<gene>
    <name evidence="3" type="ORF">CWS01_16915</name>
</gene>
<dbReference type="CDD" id="cd10456">
    <property type="entry name" value="GIY-YIG_UPF0213"/>
    <property type="match status" value="1"/>
</dbReference>
<evidence type="ECO:0000313" key="4">
    <source>
        <dbReference type="Proteomes" id="UP000233375"/>
    </source>
</evidence>
<evidence type="ECO:0000259" key="2">
    <source>
        <dbReference type="PROSITE" id="PS50164"/>
    </source>
</evidence>
<dbReference type="PROSITE" id="PS50164">
    <property type="entry name" value="GIY_YIG"/>
    <property type="match status" value="1"/>
</dbReference>
<dbReference type="Pfam" id="PF01541">
    <property type="entry name" value="GIY-YIG"/>
    <property type="match status" value="1"/>
</dbReference>
<evidence type="ECO:0000313" key="3">
    <source>
        <dbReference type="EMBL" id="PKG22459.1"/>
    </source>
</evidence>
<keyword evidence="3" id="KW-0255">Endonuclease</keyword>
<comment type="caution">
    <text evidence="3">The sequence shown here is derived from an EMBL/GenBank/DDBJ whole genome shotgun (WGS) entry which is preliminary data.</text>
</comment>